<evidence type="ECO:0000313" key="2">
    <source>
        <dbReference type="EMBL" id="KAF2117604.1"/>
    </source>
</evidence>
<keyword evidence="1" id="KW-0472">Membrane</keyword>
<accession>A0A6A5ZET5</accession>
<evidence type="ECO:0000313" key="3">
    <source>
        <dbReference type="Proteomes" id="UP000799770"/>
    </source>
</evidence>
<keyword evidence="1" id="KW-0812">Transmembrane</keyword>
<dbReference type="Proteomes" id="UP000799770">
    <property type="component" value="Unassembled WGS sequence"/>
</dbReference>
<reference evidence="2" key="1">
    <citation type="journal article" date="2020" name="Stud. Mycol.">
        <title>101 Dothideomycetes genomes: a test case for predicting lifestyles and emergence of pathogens.</title>
        <authorList>
            <person name="Haridas S."/>
            <person name="Albert R."/>
            <person name="Binder M."/>
            <person name="Bloem J."/>
            <person name="Labutti K."/>
            <person name="Salamov A."/>
            <person name="Andreopoulos B."/>
            <person name="Baker S."/>
            <person name="Barry K."/>
            <person name="Bills G."/>
            <person name="Bluhm B."/>
            <person name="Cannon C."/>
            <person name="Castanera R."/>
            <person name="Culley D."/>
            <person name="Daum C."/>
            <person name="Ezra D."/>
            <person name="Gonzalez J."/>
            <person name="Henrissat B."/>
            <person name="Kuo A."/>
            <person name="Liang C."/>
            <person name="Lipzen A."/>
            <person name="Lutzoni F."/>
            <person name="Magnuson J."/>
            <person name="Mondo S."/>
            <person name="Nolan M."/>
            <person name="Ohm R."/>
            <person name="Pangilinan J."/>
            <person name="Park H.-J."/>
            <person name="Ramirez L."/>
            <person name="Alfaro M."/>
            <person name="Sun H."/>
            <person name="Tritt A."/>
            <person name="Yoshinaga Y."/>
            <person name="Zwiers L.-H."/>
            <person name="Turgeon B."/>
            <person name="Goodwin S."/>
            <person name="Spatafora J."/>
            <person name="Crous P."/>
            <person name="Grigoriev I."/>
        </authorList>
    </citation>
    <scope>NUCLEOTIDE SEQUENCE</scope>
    <source>
        <strain evidence="2">CBS 627.86</strain>
    </source>
</reference>
<organism evidence="2 3">
    <name type="scientific">Lophiotrema nucula</name>
    <dbReference type="NCBI Taxonomy" id="690887"/>
    <lineage>
        <taxon>Eukaryota</taxon>
        <taxon>Fungi</taxon>
        <taxon>Dikarya</taxon>
        <taxon>Ascomycota</taxon>
        <taxon>Pezizomycotina</taxon>
        <taxon>Dothideomycetes</taxon>
        <taxon>Pleosporomycetidae</taxon>
        <taxon>Pleosporales</taxon>
        <taxon>Lophiotremataceae</taxon>
        <taxon>Lophiotrema</taxon>
    </lineage>
</organism>
<protein>
    <submittedName>
        <fullName evidence="2">Uncharacterized protein</fullName>
    </submittedName>
</protein>
<gene>
    <name evidence="2" type="ORF">BDV96DRAFT_398476</name>
</gene>
<evidence type="ECO:0000256" key="1">
    <source>
        <dbReference type="SAM" id="Phobius"/>
    </source>
</evidence>
<keyword evidence="3" id="KW-1185">Reference proteome</keyword>
<proteinExistence type="predicted"/>
<sequence>MKLRSHQTSLNYSRYHQQDIPYHQHQEHCPHLQYLSLRGLQLEAPEFQDPEPPPLTLQTSCLVSHVSAKRILPLLWTARIASPGSRLSEPSRAQSCLAKVQRWNQESSRSRPICLREGGRVVEVRKGGRSFSTMGGMLIPGFSMISQSRILLRKGGRRCLGRKRMGRRSKEDTMGGLLSDVGARQYSSVGVWRSGFNEVWVVFDVGTLVRKRSRPVSTESVAFLVQSRSRSLLVFIDQCIQLSHQNFFHFLSIPAAAIILITIARSFRLLAFNCKTSMHFSEGLRGMIGTQPLYMNPPLLRLFRPAQPPGNLMHACLEVPLTNAFAA</sequence>
<dbReference type="AlphaFoldDB" id="A0A6A5ZET5"/>
<name>A0A6A5ZET5_9PLEO</name>
<dbReference type="EMBL" id="ML977318">
    <property type="protein sequence ID" value="KAF2117604.1"/>
    <property type="molecule type" value="Genomic_DNA"/>
</dbReference>
<keyword evidence="1" id="KW-1133">Transmembrane helix</keyword>
<feature type="transmembrane region" description="Helical" evidence="1">
    <location>
        <begin position="247"/>
        <end position="267"/>
    </location>
</feature>